<sequence>MAEQTSKQLPTRGVELGAGAPFHPRLGDLALDLAQGGQIGVVVDLPSDTAKSYHLRLPGGGGDWRARSDGTTLRPVAVPVTHVTPQQRDAMYDVRADQAGLPVTIHHEDGGTSESVLILTPAQVELYFLQFERLIERREKARDGLL</sequence>
<evidence type="ECO:0000313" key="2">
    <source>
        <dbReference type="Proteomes" id="UP000619355"/>
    </source>
</evidence>
<gene>
    <name evidence="1" type="ORF">GCM10018980_25300</name>
</gene>
<accession>A0A919C317</accession>
<dbReference type="RefSeq" id="WP_189981078.1">
    <property type="nucleotide sequence ID" value="NZ_BNBF01000006.1"/>
</dbReference>
<dbReference type="Proteomes" id="UP000619355">
    <property type="component" value="Unassembled WGS sequence"/>
</dbReference>
<protein>
    <submittedName>
        <fullName evidence="1">Uncharacterized protein</fullName>
    </submittedName>
</protein>
<reference evidence="2" key="1">
    <citation type="journal article" date="2019" name="Int. J. Syst. Evol. Microbiol.">
        <title>The Global Catalogue of Microorganisms (GCM) 10K type strain sequencing project: providing services to taxonomists for standard genome sequencing and annotation.</title>
        <authorList>
            <consortium name="The Broad Institute Genomics Platform"/>
            <consortium name="The Broad Institute Genome Sequencing Center for Infectious Disease"/>
            <person name="Wu L."/>
            <person name="Ma J."/>
        </authorList>
    </citation>
    <scope>NUCLEOTIDE SEQUENCE [LARGE SCALE GENOMIC DNA]</scope>
    <source>
        <strain evidence="2">JCM 4253</strain>
    </source>
</reference>
<comment type="caution">
    <text evidence="1">The sequence shown here is derived from an EMBL/GenBank/DDBJ whole genome shotgun (WGS) entry which is preliminary data.</text>
</comment>
<dbReference type="EMBL" id="BNBF01000006">
    <property type="protein sequence ID" value="GHG46367.1"/>
    <property type="molecule type" value="Genomic_DNA"/>
</dbReference>
<keyword evidence="2" id="KW-1185">Reference proteome</keyword>
<dbReference type="AlphaFoldDB" id="A0A919C317"/>
<evidence type="ECO:0000313" key="1">
    <source>
        <dbReference type="EMBL" id="GHG46367.1"/>
    </source>
</evidence>
<organism evidence="1 2">
    <name type="scientific">Streptomyces capoamus</name>
    <dbReference type="NCBI Taxonomy" id="68183"/>
    <lineage>
        <taxon>Bacteria</taxon>
        <taxon>Bacillati</taxon>
        <taxon>Actinomycetota</taxon>
        <taxon>Actinomycetes</taxon>
        <taxon>Kitasatosporales</taxon>
        <taxon>Streptomycetaceae</taxon>
        <taxon>Streptomyces</taxon>
    </lineage>
</organism>
<proteinExistence type="predicted"/>
<name>A0A919C317_9ACTN</name>